<reference evidence="2" key="1">
    <citation type="submission" date="2021-06" db="EMBL/GenBank/DDBJ databases">
        <title>Parelaphostrongylus tenuis whole genome reference sequence.</title>
        <authorList>
            <person name="Garwood T.J."/>
            <person name="Larsen P.A."/>
            <person name="Fountain-Jones N.M."/>
            <person name="Garbe J.R."/>
            <person name="Macchietto M.G."/>
            <person name="Kania S.A."/>
            <person name="Gerhold R.W."/>
            <person name="Richards J.E."/>
            <person name="Wolf T.M."/>
        </authorList>
    </citation>
    <scope>NUCLEOTIDE SEQUENCE</scope>
    <source>
        <strain evidence="2">MNPRO001-30</strain>
        <tissue evidence="2">Meninges</tissue>
    </source>
</reference>
<proteinExistence type="predicted"/>
<sequence>MNLMATLALLFITALIAILPGFPMAAYCKSFIPVAPSHISPTLCVSYVAKVTGAFVLYLASTILYADLVFPLVMFSYAQILKRYSKHTNQLSAN</sequence>
<organism evidence="2 3">
    <name type="scientific">Parelaphostrongylus tenuis</name>
    <name type="common">Meningeal worm</name>
    <dbReference type="NCBI Taxonomy" id="148309"/>
    <lineage>
        <taxon>Eukaryota</taxon>
        <taxon>Metazoa</taxon>
        <taxon>Ecdysozoa</taxon>
        <taxon>Nematoda</taxon>
        <taxon>Chromadorea</taxon>
        <taxon>Rhabditida</taxon>
        <taxon>Rhabditina</taxon>
        <taxon>Rhabditomorpha</taxon>
        <taxon>Strongyloidea</taxon>
        <taxon>Metastrongylidae</taxon>
        <taxon>Parelaphostrongylus</taxon>
    </lineage>
</organism>
<protein>
    <submittedName>
        <fullName evidence="2">Uncharacterized protein</fullName>
    </submittedName>
</protein>
<evidence type="ECO:0000313" key="2">
    <source>
        <dbReference type="EMBL" id="KAJ1357677.1"/>
    </source>
</evidence>
<keyword evidence="3" id="KW-1185">Reference proteome</keyword>
<evidence type="ECO:0000256" key="1">
    <source>
        <dbReference type="SAM" id="Phobius"/>
    </source>
</evidence>
<keyword evidence="1" id="KW-0472">Membrane</keyword>
<keyword evidence="1" id="KW-0812">Transmembrane</keyword>
<dbReference type="Proteomes" id="UP001196413">
    <property type="component" value="Unassembled WGS sequence"/>
</dbReference>
<dbReference type="AlphaFoldDB" id="A0AAD5MFL1"/>
<name>A0AAD5MFL1_PARTN</name>
<comment type="caution">
    <text evidence="2">The sequence shown here is derived from an EMBL/GenBank/DDBJ whole genome shotgun (WGS) entry which is preliminary data.</text>
</comment>
<accession>A0AAD5MFL1</accession>
<feature type="transmembrane region" description="Helical" evidence="1">
    <location>
        <begin position="52"/>
        <end position="77"/>
    </location>
</feature>
<evidence type="ECO:0000313" key="3">
    <source>
        <dbReference type="Proteomes" id="UP001196413"/>
    </source>
</evidence>
<gene>
    <name evidence="2" type="ORF">KIN20_015868</name>
</gene>
<dbReference type="EMBL" id="JAHQIW010003220">
    <property type="protein sequence ID" value="KAJ1357677.1"/>
    <property type="molecule type" value="Genomic_DNA"/>
</dbReference>
<keyword evidence="1" id="KW-1133">Transmembrane helix</keyword>